<evidence type="ECO:0000313" key="1">
    <source>
        <dbReference type="EMBL" id="KTB46452.1"/>
    </source>
</evidence>
<evidence type="ECO:0000313" key="2">
    <source>
        <dbReference type="Proteomes" id="UP000054988"/>
    </source>
</evidence>
<gene>
    <name evidence="1" type="ORF">WG66_971</name>
</gene>
<comment type="caution">
    <text evidence="1">The sequence shown here is derived from an EMBL/GenBank/DDBJ whole genome shotgun (WGS) entry which is preliminary data.</text>
</comment>
<protein>
    <submittedName>
        <fullName evidence="1">Uncharacterized protein</fullName>
    </submittedName>
</protein>
<sequence length="30" mass="3220">MPGDVILPMLDICLKPSPVVSESPSGFSRF</sequence>
<reference evidence="1 2" key="1">
    <citation type="submission" date="2015-12" db="EMBL/GenBank/DDBJ databases">
        <title>Draft genome sequence of Moniliophthora roreri, the causal agent of frosty pod rot of cacao.</title>
        <authorList>
            <person name="Aime M.C."/>
            <person name="Diaz-Valderrama J.R."/>
            <person name="Kijpornyongpan T."/>
            <person name="Phillips-Mora W."/>
        </authorList>
    </citation>
    <scope>NUCLEOTIDE SEQUENCE [LARGE SCALE GENOMIC DNA]</scope>
    <source>
        <strain evidence="1 2">MCA 2952</strain>
    </source>
</reference>
<dbReference type="AlphaFoldDB" id="A0A0W0GD06"/>
<name>A0A0W0GD06_MONRR</name>
<accession>A0A0W0GD06</accession>
<organism evidence="1 2">
    <name type="scientific">Moniliophthora roreri</name>
    <name type="common">Frosty pod rot fungus</name>
    <name type="synonym">Monilia roreri</name>
    <dbReference type="NCBI Taxonomy" id="221103"/>
    <lineage>
        <taxon>Eukaryota</taxon>
        <taxon>Fungi</taxon>
        <taxon>Dikarya</taxon>
        <taxon>Basidiomycota</taxon>
        <taxon>Agaricomycotina</taxon>
        <taxon>Agaricomycetes</taxon>
        <taxon>Agaricomycetidae</taxon>
        <taxon>Agaricales</taxon>
        <taxon>Marasmiineae</taxon>
        <taxon>Marasmiaceae</taxon>
        <taxon>Moniliophthora</taxon>
    </lineage>
</organism>
<proteinExistence type="predicted"/>
<dbReference type="Proteomes" id="UP000054988">
    <property type="component" value="Unassembled WGS sequence"/>
</dbReference>
<dbReference type="EMBL" id="LATX01000342">
    <property type="protein sequence ID" value="KTB46452.1"/>
    <property type="molecule type" value="Genomic_DNA"/>
</dbReference>